<dbReference type="Pfam" id="PF00515">
    <property type="entry name" value="TPR_1"/>
    <property type="match status" value="1"/>
</dbReference>
<keyword evidence="3 7" id="KW-0728">SH3 domain</keyword>
<feature type="repeat" description="TPR" evidence="8">
    <location>
        <begin position="37"/>
        <end position="70"/>
    </location>
</feature>
<dbReference type="SMART" id="SM00028">
    <property type="entry name" value="TPR"/>
    <property type="match status" value="3"/>
</dbReference>
<dbReference type="InterPro" id="IPR001452">
    <property type="entry name" value="SH3_domain"/>
</dbReference>
<gene>
    <name evidence="11" type="primary">NOXA1</name>
</gene>
<dbReference type="GeneID" id="113424858"/>
<dbReference type="Pfam" id="PF13374">
    <property type="entry name" value="TPR_10"/>
    <property type="match status" value="1"/>
</dbReference>
<keyword evidence="10" id="KW-1185">Reference proteome</keyword>
<dbReference type="SUPFAM" id="SSF48452">
    <property type="entry name" value="TPR-like"/>
    <property type="match status" value="1"/>
</dbReference>
<evidence type="ECO:0000313" key="10">
    <source>
        <dbReference type="Proteomes" id="UP000504612"/>
    </source>
</evidence>
<dbReference type="PANTHER" id="PTHR15175">
    <property type="entry name" value="NEUTROPHIL CYTOSOLIC FACTOR 2, NEUTROPHIL NADPH OXIDASE FACTOR 2"/>
    <property type="match status" value="1"/>
</dbReference>
<name>A0A6J1VHY1_9SAUR</name>
<evidence type="ECO:0000256" key="3">
    <source>
        <dbReference type="ARBA" id="ARBA00022443"/>
    </source>
</evidence>
<evidence type="ECO:0000256" key="8">
    <source>
        <dbReference type="PROSITE-ProRule" id="PRU00339"/>
    </source>
</evidence>
<dbReference type="PANTHER" id="PTHR15175:SF4">
    <property type="entry name" value="NADPH OXIDASE ACTIVATOR 1"/>
    <property type="match status" value="1"/>
</dbReference>
<sequence length="352" mass="40012">MAYQQLLRDWNRGVLALEKGNLDAALDIFRSIKNPPSKIDFNIGCLYLQQGNLDQALEAFNQALSKDNCLAVGFFQRSYVHFQLGRHEEALNDGKLAMGFLRNNFCINYKQLGLAFVLCASEVLHNMAATHCQLGRWHEARETLEEAARQRPQRQMVVALKQIEEHLFLEPQTVPPGTFFRPPLQAEELKEKDYLGQSKVISSALEEDSSINTSQLKLQVCRTTWGRMRLGGSSSNRWPTFKFCQGSFAPETSRRRRAETSQDLLPKQGCHSSILAIPCGEEKQVDRPILYRMVGQHAYTSDAPEDLNFKDGEVLEILSEVNEEWLEGRCNGMTGIFPKRFAEPECPVDTRL</sequence>
<dbReference type="Pfam" id="PF00018">
    <property type="entry name" value="SH3_1"/>
    <property type="match status" value="1"/>
</dbReference>
<dbReference type="AlphaFoldDB" id="A0A6J1VHY1"/>
<dbReference type="GO" id="GO:0016176">
    <property type="term" value="F:superoxide-generating NADPH oxidase activator activity"/>
    <property type="evidence" value="ECO:0007669"/>
    <property type="project" value="TreeGrafter"/>
</dbReference>
<dbReference type="InterPro" id="IPR011990">
    <property type="entry name" value="TPR-like_helical_dom_sf"/>
</dbReference>
<dbReference type="CTD" id="10811"/>
<feature type="domain" description="SH3" evidence="9">
    <location>
        <begin position="288"/>
        <end position="347"/>
    </location>
</feature>
<dbReference type="InterPro" id="IPR036028">
    <property type="entry name" value="SH3-like_dom_sf"/>
</dbReference>
<dbReference type="PROSITE" id="PS50002">
    <property type="entry name" value="SH3"/>
    <property type="match status" value="1"/>
</dbReference>
<dbReference type="RefSeq" id="XP_026542530.1">
    <property type="nucleotide sequence ID" value="XM_026686745.1"/>
</dbReference>
<comment type="subcellular location">
    <subcellularLocation>
        <location evidence="1">Cytoplasm</location>
    </subcellularLocation>
</comment>
<protein>
    <submittedName>
        <fullName evidence="11">NADPH oxidase activator 1</fullName>
    </submittedName>
</protein>
<evidence type="ECO:0000256" key="2">
    <source>
        <dbReference type="ARBA" id="ARBA00008051"/>
    </source>
</evidence>
<dbReference type="Gene3D" id="1.25.40.10">
    <property type="entry name" value="Tetratricopeptide repeat domain"/>
    <property type="match status" value="1"/>
</dbReference>
<accession>A0A6J1VHY1</accession>
<keyword evidence="4" id="KW-0963">Cytoplasm</keyword>
<evidence type="ECO:0000313" key="11">
    <source>
        <dbReference type="RefSeq" id="XP_026542530.1"/>
    </source>
</evidence>
<reference evidence="11" key="1">
    <citation type="submission" date="2025-08" db="UniProtKB">
        <authorList>
            <consortium name="RefSeq"/>
        </authorList>
    </citation>
    <scope>IDENTIFICATION</scope>
</reference>
<dbReference type="InterPro" id="IPR019734">
    <property type="entry name" value="TPR_rpt"/>
</dbReference>
<organism evidence="10 11">
    <name type="scientific">Notechis scutatus</name>
    <name type="common">mainland tiger snake</name>
    <dbReference type="NCBI Taxonomy" id="8663"/>
    <lineage>
        <taxon>Eukaryota</taxon>
        <taxon>Metazoa</taxon>
        <taxon>Chordata</taxon>
        <taxon>Craniata</taxon>
        <taxon>Vertebrata</taxon>
        <taxon>Euteleostomi</taxon>
        <taxon>Lepidosauria</taxon>
        <taxon>Squamata</taxon>
        <taxon>Bifurcata</taxon>
        <taxon>Unidentata</taxon>
        <taxon>Episquamata</taxon>
        <taxon>Toxicofera</taxon>
        <taxon>Serpentes</taxon>
        <taxon>Colubroidea</taxon>
        <taxon>Elapidae</taxon>
        <taxon>Hydrophiinae</taxon>
        <taxon>Notechis</taxon>
    </lineage>
</organism>
<evidence type="ECO:0000256" key="5">
    <source>
        <dbReference type="ARBA" id="ARBA00022737"/>
    </source>
</evidence>
<feature type="repeat" description="TPR" evidence="8">
    <location>
        <begin position="121"/>
        <end position="154"/>
    </location>
</feature>
<dbReference type="Gene3D" id="2.30.30.40">
    <property type="entry name" value="SH3 Domains"/>
    <property type="match status" value="1"/>
</dbReference>
<dbReference type="GO" id="GO:0005737">
    <property type="term" value="C:cytoplasm"/>
    <property type="evidence" value="ECO:0007669"/>
    <property type="project" value="UniProtKB-SubCell"/>
</dbReference>
<evidence type="ECO:0000256" key="4">
    <source>
        <dbReference type="ARBA" id="ARBA00022490"/>
    </source>
</evidence>
<dbReference type="InterPro" id="IPR051864">
    <property type="entry name" value="NCF2_NOXA1"/>
</dbReference>
<dbReference type="SMART" id="SM00326">
    <property type="entry name" value="SH3"/>
    <property type="match status" value="1"/>
</dbReference>
<dbReference type="SUPFAM" id="SSF50044">
    <property type="entry name" value="SH3-domain"/>
    <property type="match status" value="1"/>
</dbReference>
<keyword evidence="5" id="KW-0677">Repeat</keyword>
<dbReference type="Proteomes" id="UP000504612">
    <property type="component" value="Unplaced"/>
</dbReference>
<dbReference type="PROSITE" id="PS50005">
    <property type="entry name" value="TPR"/>
    <property type="match status" value="2"/>
</dbReference>
<proteinExistence type="inferred from homology"/>
<dbReference type="PRINTS" id="PR00499">
    <property type="entry name" value="P67PHOX"/>
</dbReference>
<comment type="similarity">
    <text evidence="2">Belongs to the NCF2/NOXA1 family.</text>
</comment>
<evidence type="ECO:0000256" key="7">
    <source>
        <dbReference type="PROSITE-ProRule" id="PRU00192"/>
    </source>
</evidence>
<dbReference type="FunFam" id="1.25.40.10:FF:000017">
    <property type="entry name" value="NADPH oxidase regulator NoxR"/>
    <property type="match status" value="1"/>
</dbReference>
<keyword evidence="6 8" id="KW-0802">TPR repeat</keyword>
<dbReference type="KEGG" id="nss:113424858"/>
<evidence type="ECO:0000256" key="1">
    <source>
        <dbReference type="ARBA" id="ARBA00004496"/>
    </source>
</evidence>
<dbReference type="GO" id="GO:0042554">
    <property type="term" value="P:superoxide anion generation"/>
    <property type="evidence" value="ECO:0007669"/>
    <property type="project" value="TreeGrafter"/>
</dbReference>
<evidence type="ECO:0000256" key="6">
    <source>
        <dbReference type="ARBA" id="ARBA00022803"/>
    </source>
</evidence>
<evidence type="ECO:0000259" key="9">
    <source>
        <dbReference type="PROSITE" id="PS50002"/>
    </source>
</evidence>